<accession>A0ABD2VYB5</accession>
<keyword evidence="1" id="KW-1133">Transmembrane helix</keyword>
<organism evidence="2 3">
    <name type="scientific">Trichogramma kaykai</name>
    <dbReference type="NCBI Taxonomy" id="54128"/>
    <lineage>
        <taxon>Eukaryota</taxon>
        <taxon>Metazoa</taxon>
        <taxon>Ecdysozoa</taxon>
        <taxon>Arthropoda</taxon>
        <taxon>Hexapoda</taxon>
        <taxon>Insecta</taxon>
        <taxon>Pterygota</taxon>
        <taxon>Neoptera</taxon>
        <taxon>Endopterygota</taxon>
        <taxon>Hymenoptera</taxon>
        <taxon>Apocrita</taxon>
        <taxon>Proctotrupomorpha</taxon>
        <taxon>Chalcidoidea</taxon>
        <taxon>Trichogrammatidae</taxon>
        <taxon>Trichogramma</taxon>
    </lineage>
</organism>
<dbReference type="Pfam" id="PF15114">
    <property type="entry name" value="UPF0640"/>
    <property type="match status" value="1"/>
</dbReference>
<dbReference type="AlphaFoldDB" id="A0ABD2VYB5"/>
<name>A0ABD2VYB5_9HYME</name>
<dbReference type="InterPro" id="IPR028183">
    <property type="entry name" value="UQCC5"/>
</dbReference>
<keyword evidence="3" id="KW-1185">Reference proteome</keyword>
<dbReference type="Proteomes" id="UP001627154">
    <property type="component" value="Unassembled WGS sequence"/>
</dbReference>
<evidence type="ECO:0000313" key="3">
    <source>
        <dbReference type="Proteomes" id="UP001627154"/>
    </source>
</evidence>
<proteinExistence type="predicted"/>
<evidence type="ECO:0000313" key="2">
    <source>
        <dbReference type="EMBL" id="KAL3385729.1"/>
    </source>
</evidence>
<feature type="transmembrane region" description="Helical" evidence="1">
    <location>
        <begin position="21"/>
        <end position="41"/>
    </location>
</feature>
<dbReference type="PANTHER" id="PTHR35250">
    <property type="entry name" value="SMALL INTEGRAL MEMBRANE PROTEIN 4"/>
    <property type="match status" value="1"/>
</dbReference>
<reference evidence="2 3" key="1">
    <citation type="journal article" date="2024" name="bioRxiv">
        <title>A reference genome for Trichogramma kaykai: A tiny desert-dwelling parasitoid wasp with competing sex-ratio distorters.</title>
        <authorList>
            <person name="Culotta J."/>
            <person name="Lindsey A.R."/>
        </authorList>
    </citation>
    <scope>NUCLEOTIDE SEQUENCE [LARGE SCALE GENOMIC DNA]</scope>
    <source>
        <strain evidence="2 3">KSX58</strain>
    </source>
</reference>
<sequence length="91" mass="11032">MFYSRAFARLLRAWPGRQTFGPYRFLPVFFVAGAALEYLMIHWHAGEVNFYKTYKKRRVEEICQEREKLSVFQEHDIHIRVNKPILSQLRQ</sequence>
<evidence type="ECO:0008006" key="4">
    <source>
        <dbReference type="Google" id="ProtNLM"/>
    </source>
</evidence>
<gene>
    <name evidence="2" type="ORF">TKK_018776</name>
</gene>
<comment type="caution">
    <text evidence="2">The sequence shown here is derived from an EMBL/GenBank/DDBJ whole genome shotgun (WGS) entry which is preliminary data.</text>
</comment>
<dbReference type="EMBL" id="JBJJXI010000153">
    <property type="protein sequence ID" value="KAL3385729.1"/>
    <property type="molecule type" value="Genomic_DNA"/>
</dbReference>
<protein>
    <recommendedName>
        <fullName evidence="4">Small integral membrane protein 4</fullName>
    </recommendedName>
</protein>
<keyword evidence="1" id="KW-0812">Transmembrane</keyword>
<keyword evidence="1" id="KW-0472">Membrane</keyword>
<dbReference type="PANTHER" id="PTHR35250:SF1">
    <property type="entry name" value="UBIQUINOL-CYTOCHROME-C REDUCTASE COMPLEX ASSEMBLY FACTOR 5"/>
    <property type="match status" value="1"/>
</dbReference>
<evidence type="ECO:0000256" key="1">
    <source>
        <dbReference type="SAM" id="Phobius"/>
    </source>
</evidence>